<feature type="domain" description="Peptidase M12B propeptide" evidence="3">
    <location>
        <begin position="36"/>
        <end position="115"/>
    </location>
</feature>
<reference evidence="4" key="1">
    <citation type="submission" date="2021-01" db="UniProtKB">
        <authorList>
            <consortium name="EnsemblMetazoa"/>
        </authorList>
    </citation>
    <scope>IDENTIFICATION</scope>
</reference>
<keyword evidence="5" id="KW-1185">Reference proteome</keyword>
<dbReference type="GeneID" id="136811016"/>
<evidence type="ECO:0000313" key="5">
    <source>
        <dbReference type="Proteomes" id="UP000594262"/>
    </source>
</evidence>
<evidence type="ECO:0000256" key="2">
    <source>
        <dbReference type="SAM" id="SignalP"/>
    </source>
</evidence>
<keyword evidence="1" id="KW-1015">Disulfide bond</keyword>
<dbReference type="Pfam" id="PF01562">
    <property type="entry name" value="Pep_M12B_propep"/>
    <property type="match status" value="1"/>
</dbReference>
<dbReference type="OrthoDB" id="5951731at2759"/>
<evidence type="ECO:0000256" key="1">
    <source>
        <dbReference type="ARBA" id="ARBA00023157"/>
    </source>
</evidence>
<accession>A0A7M5UZJ5</accession>
<protein>
    <recommendedName>
        <fullName evidence="3">Peptidase M12B propeptide domain-containing protein</fullName>
    </recommendedName>
</protein>
<keyword evidence="2" id="KW-0732">Signal</keyword>
<feature type="signal peptide" evidence="2">
    <location>
        <begin position="1"/>
        <end position="19"/>
    </location>
</feature>
<dbReference type="RefSeq" id="XP_066923720.1">
    <property type="nucleotide sequence ID" value="XM_067067619.1"/>
</dbReference>
<organism evidence="4 5">
    <name type="scientific">Clytia hemisphaerica</name>
    <dbReference type="NCBI Taxonomy" id="252671"/>
    <lineage>
        <taxon>Eukaryota</taxon>
        <taxon>Metazoa</taxon>
        <taxon>Cnidaria</taxon>
        <taxon>Hydrozoa</taxon>
        <taxon>Hydroidolina</taxon>
        <taxon>Leptothecata</taxon>
        <taxon>Obeliida</taxon>
        <taxon>Clytiidae</taxon>
        <taxon>Clytia</taxon>
    </lineage>
</organism>
<name>A0A7M5UZJ5_9CNID</name>
<dbReference type="EnsemblMetazoa" id="CLYHEMT003821.1">
    <property type="protein sequence ID" value="CLYHEMP003821.1"/>
    <property type="gene ID" value="CLYHEMG003821"/>
</dbReference>
<dbReference type="GO" id="GO:0006509">
    <property type="term" value="P:membrane protein ectodomain proteolysis"/>
    <property type="evidence" value="ECO:0007669"/>
    <property type="project" value="TreeGrafter"/>
</dbReference>
<dbReference type="PANTHER" id="PTHR11905">
    <property type="entry name" value="ADAM A DISINTEGRIN AND METALLOPROTEASE DOMAIN"/>
    <property type="match status" value="1"/>
</dbReference>
<proteinExistence type="predicted"/>
<dbReference type="AlphaFoldDB" id="A0A7M5UZJ5"/>
<dbReference type="PANTHER" id="PTHR11905:SF159">
    <property type="entry name" value="ADAM METALLOPROTEASE"/>
    <property type="match status" value="1"/>
</dbReference>
<dbReference type="Proteomes" id="UP000594262">
    <property type="component" value="Unplaced"/>
</dbReference>
<sequence>MTWLYFFAILMNTIQVCDSKPSASRSKDKLEYELIFPERIHTHRSKRDLSTNSNGVHDSDVAYRLPTSNQDIVLDLKKRGKHLADSIRIISHNGDGAQEFEDHVPEDCHYVGTIRGIEDSHAYISTCHGVTGTLDDGSNRFDIIPH</sequence>
<evidence type="ECO:0000259" key="3">
    <source>
        <dbReference type="Pfam" id="PF01562"/>
    </source>
</evidence>
<dbReference type="InterPro" id="IPR002870">
    <property type="entry name" value="Peptidase_M12B_N"/>
</dbReference>
<feature type="chain" id="PRO_5029597740" description="Peptidase M12B propeptide domain-containing protein" evidence="2">
    <location>
        <begin position="20"/>
        <end position="146"/>
    </location>
</feature>
<evidence type="ECO:0000313" key="4">
    <source>
        <dbReference type="EnsemblMetazoa" id="CLYHEMP003821.1"/>
    </source>
</evidence>